<dbReference type="SUPFAM" id="SSF54001">
    <property type="entry name" value="Cysteine proteinases"/>
    <property type="match status" value="1"/>
</dbReference>
<keyword evidence="1" id="KW-0175">Coiled coil</keyword>
<dbReference type="Gene3D" id="3.90.1720.10">
    <property type="entry name" value="endopeptidase domain like (from Nostoc punctiforme)"/>
    <property type="match status" value="1"/>
</dbReference>
<gene>
    <name evidence="2" type="ORF">EGYM00392_LOCUS8131</name>
</gene>
<proteinExistence type="predicted"/>
<evidence type="ECO:0000313" key="2">
    <source>
        <dbReference type="EMBL" id="CAD8997067.1"/>
    </source>
</evidence>
<evidence type="ECO:0000256" key="1">
    <source>
        <dbReference type="SAM" id="Coils"/>
    </source>
</evidence>
<reference evidence="2" key="1">
    <citation type="submission" date="2021-01" db="EMBL/GenBank/DDBJ databases">
        <authorList>
            <person name="Corre E."/>
            <person name="Pelletier E."/>
            <person name="Niang G."/>
            <person name="Scheremetjew M."/>
            <person name="Finn R."/>
            <person name="Kale V."/>
            <person name="Holt S."/>
            <person name="Cochrane G."/>
            <person name="Meng A."/>
            <person name="Brown T."/>
            <person name="Cohen L."/>
        </authorList>
    </citation>
    <scope>NUCLEOTIDE SEQUENCE</scope>
    <source>
        <strain evidence="2">NIES-381</strain>
    </source>
</reference>
<accession>A0A7S1N4I1</accession>
<feature type="coiled-coil region" evidence="1">
    <location>
        <begin position="5"/>
        <end position="32"/>
    </location>
</feature>
<name>A0A7S1N4I1_9EUGL</name>
<sequence length="259" mass="29300">MPTMMNKIKQELKEAKKDMEEVVKEVKKEAKGYCPKENAKKAESIPQIGWQEALKEHATGDIIMHHGTGTNSRNMQKAMGCYYSHTAMLLRSPPKDILQLYKVEDCPSDTYVWEVTAQVKGTRIVPWLKWIAAETERNGDKYIYVWRHLTGISSQAQATIYTEVRNLESLEYEKSQMQMIKALVHANDNDDMSSAFCSEGVAHIYKKAGLLPSAVITSNQTTADFSHYYSNADLGDQLQQGSLAPEVRVNVKNIQWPPA</sequence>
<organism evidence="2">
    <name type="scientific">Eutreptiella gymnastica</name>
    <dbReference type="NCBI Taxonomy" id="73025"/>
    <lineage>
        <taxon>Eukaryota</taxon>
        <taxon>Discoba</taxon>
        <taxon>Euglenozoa</taxon>
        <taxon>Euglenida</taxon>
        <taxon>Spirocuta</taxon>
        <taxon>Euglenophyceae</taxon>
        <taxon>Eutreptiales</taxon>
        <taxon>Eutreptiaceae</taxon>
        <taxon>Eutreptiella</taxon>
    </lineage>
</organism>
<protein>
    <submittedName>
        <fullName evidence="2">Uncharacterized protein</fullName>
    </submittedName>
</protein>
<dbReference type="InterPro" id="IPR038765">
    <property type="entry name" value="Papain-like_cys_pep_sf"/>
</dbReference>
<dbReference type="AlphaFoldDB" id="A0A7S1N4I1"/>
<dbReference type="EMBL" id="HBGA01020968">
    <property type="protein sequence ID" value="CAD8997067.1"/>
    <property type="molecule type" value="Transcribed_RNA"/>
</dbReference>